<evidence type="ECO:0000313" key="2">
    <source>
        <dbReference type="Proteomes" id="UP000254191"/>
    </source>
</evidence>
<dbReference type="EMBL" id="UGTS01000005">
    <property type="protein sequence ID" value="SUC39156.1"/>
    <property type="molecule type" value="Genomic_DNA"/>
</dbReference>
<accession>A0A379GDZ4</accession>
<dbReference type="AlphaFoldDB" id="A0A379GDZ4"/>
<evidence type="ECO:0000313" key="1">
    <source>
        <dbReference type="EMBL" id="SUC39156.1"/>
    </source>
</evidence>
<organism evidence="1 2">
    <name type="scientific">Proteus mirabilis</name>
    <dbReference type="NCBI Taxonomy" id="584"/>
    <lineage>
        <taxon>Bacteria</taxon>
        <taxon>Pseudomonadati</taxon>
        <taxon>Pseudomonadota</taxon>
        <taxon>Gammaproteobacteria</taxon>
        <taxon>Enterobacterales</taxon>
        <taxon>Morganellaceae</taxon>
        <taxon>Proteus</taxon>
    </lineage>
</organism>
<proteinExistence type="predicted"/>
<protein>
    <submittedName>
        <fullName evidence="1">Uncharacterized protein</fullName>
    </submittedName>
</protein>
<name>A0A379GDZ4_PROMI</name>
<reference evidence="1 2" key="1">
    <citation type="submission" date="2018-06" db="EMBL/GenBank/DDBJ databases">
        <authorList>
            <consortium name="Pathogen Informatics"/>
            <person name="Doyle S."/>
        </authorList>
    </citation>
    <scope>NUCLEOTIDE SEQUENCE [LARGE SCALE GENOMIC DNA]</scope>
    <source>
        <strain evidence="1 2">NCTC11938</strain>
    </source>
</reference>
<gene>
    <name evidence="1" type="ORF">NCTC11938_03449</name>
</gene>
<sequence>MKELKKPNILNIDNIAVLGYFRSNPLIWNLATAKNVFMNE</sequence>
<dbReference type="Proteomes" id="UP000254191">
    <property type="component" value="Unassembled WGS sequence"/>
</dbReference>